<protein>
    <submittedName>
        <fullName evidence="1">Armadillo like helical domain containing 1</fullName>
    </submittedName>
</protein>
<dbReference type="AlphaFoldDB" id="A0A3B3BGT7"/>
<dbReference type="InterPro" id="IPR041090">
    <property type="entry name" value="DUF5578"/>
</dbReference>
<reference evidence="1" key="2">
    <citation type="submission" date="2025-09" db="UniProtKB">
        <authorList>
            <consortium name="Ensembl"/>
        </authorList>
    </citation>
    <scope>IDENTIFICATION</scope>
</reference>
<organism evidence="1 2">
    <name type="scientific">Oryzias melastigma</name>
    <name type="common">Marine medaka</name>
    <dbReference type="NCBI Taxonomy" id="30732"/>
    <lineage>
        <taxon>Eukaryota</taxon>
        <taxon>Metazoa</taxon>
        <taxon>Chordata</taxon>
        <taxon>Craniata</taxon>
        <taxon>Vertebrata</taxon>
        <taxon>Euteleostomi</taxon>
        <taxon>Actinopterygii</taxon>
        <taxon>Neopterygii</taxon>
        <taxon>Teleostei</taxon>
        <taxon>Neoteleostei</taxon>
        <taxon>Acanthomorphata</taxon>
        <taxon>Ovalentaria</taxon>
        <taxon>Atherinomorphae</taxon>
        <taxon>Beloniformes</taxon>
        <taxon>Adrianichthyidae</taxon>
        <taxon>Oryziinae</taxon>
        <taxon>Oryzias</taxon>
    </lineage>
</organism>
<dbReference type="SUPFAM" id="SSF48371">
    <property type="entry name" value="ARM repeat"/>
    <property type="match status" value="1"/>
</dbReference>
<accession>A0A3B3BGT7</accession>
<dbReference type="Ensembl" id="ENSOMET00000008734.1">
    <property type="protein sequence ID" value="ENSOMEP00000004690.1"/>
    <property type="gene ID" value="ENSOMEG00000005670.1"/>
</dbReference>
<dbReference type="PANTHER" id="PTHR34258">
    <property type="entry name" value="ARMADILLO-LIKE HELICAL DOMAIN CONTAINING PROTEIN 1"/>
    <property type="match status" value="1"/>
</dbReference>
<evidence type="ECO:0000313" key="2">
    <source>
        <dbReference type="Proteomes" id="UP000261560"/>
    </source>
</evidence>
<dbReference type="InterPro" id="IPR016024">
    <property type="entry name" value="ARM-type_fold"/>
</dbReference>
<proteinExistence type="predicted"/>
<evidence type="ECO:0000313" key="1">
    <source>
        <dbReference type="Ensembl" id="ENSOMEP00000004690.1"/>
    </source>
</evidence>
<sequence length="395" mass="43865">MSSPEEQANLGRALGFLCRWDRGDGPVRVRLLRSFLSRHARKTFYELEVDLAQTASLLLARITVWMRVSFQSEGFLALQLKALGVFLSASNHDQYLVEFLEAGGVVTLLDVLRSPQVKEDDKAAALRLLLNISDAGRKYKEFICENNGVEILSDCMVGSDVGDPAGALLESLSHGNPKYQEQIYQSLIGLLTRVRPRAQLLLLQTLRSVQLKRRAAHRSIVAPLLNTLKSLHLDVQEEACHLIRDLKGDGVKAALLSGLVALLKPVEDRTEEPEVTGSLSLFVQQAAAAKAIRFLAEEDEEFTREFLSLGAVPNLLYATGNREHPEAQIQASLALKHFVRSDPSARAHVRRVMGGELFAAFTNKPDSLHMEMDERRAEVLLSNRLIMDPGLDDKV</sequence>
<name>A0A3B3BGT7_ORYME</name>
<dbReference type="GeneTree" id="ENSGT00940000166922"/>
<reference evidence="1" key="1">
    <citation type="submission" date="2025-08" db="UniProtKB">
        <authorList>
            <consortium name="Ensembl"/>
        </authorList>
    </citation>
    <scope>IDENTIFICATION</scope>
</reference>
<dbReference type="Pfam" id="PF17741">
    <property type="entry name" value="DUF5578"/>
    <property type="match status" value="1"/>
</dbReference>
<dbReference type="Proteomes" id="UP000261560">
    <property type="component" value="Unplaced"/>
</dbReference>
<dbReference type="PaxDb" id="30732-ENSOMEP00000004690"/>
<dbReference type="Gene3D" id="1.25.10.10">
    <property type="entry name" value="Leucine-rich Repeat Variant"/>
    <property type="match status" value="1"/>
</dbReference>
<dbReference type="InterPro" id="IPR011989">
    <property type="entry name" value="ARM-like"/>
</dbReference>
<dbReference type="PANTHER" id="PTHR34258:SF1">
    <property type="entry name" value="ARMADILLO-LIKE HELICAL DOMAIN CONTAINING PROTEIN 1"/>
    <property type="match status" value="1"/>
</dbReference>
<dbReference type="OMA" id="KIARNHI"/>
<keyword evidence="2" id="KW-1185">Reference proteome</keyword>